<evidence type="ECO:0000313" key="2">
    <source>
        <dbReference type="EMBL" id="SNV37220.1"/>
    </source>
</evidence>
<dbReference type="AlphaFoldDB" id="A0A239WSW1"/>
<dbReference type="InterPro" id="IPR051044">
    <property type="entry name" value="MAG_DAG_Lipase"/>
</dbReference>
<dbReference type="Proteomes" id="UP000215196">
    <property type="component" value="Chromosome 1"/>
</dbReference>
<keyword evidence="2" id="KW-0378">Hydrolase</keyword>
<reference evidence="2 3" key="1">
    <citation type="submission" date="2017-06" db="EMBL/GenBank/DDBJ databases">
        <authorList>
            <consortium name="Pathogen Informatics"/>
        </authorList>
    </citation>
    <scope>NUCLEOTIDE SEQUENCE [LARGE SCALE GENOMIC DNA]</scope>
    <source>
        <strain evidence="2 3">NCTC13490</strain>
    </source>
</reference>
<dbReference type="Pfam" id="PF12146">
    <property type="entry name" value="Hydrolase_4"/>
    <property type="match status" value="1"/>
</dbReference>
<gene>
    <name evidence="2" type="primary">ytpA</name>
    <name evidence="2" type="ORF">SAMEA4412677_00640</name>
</gene>
<dbReference type="InterPro" id="IPR022742">
    <property type="entry name" value="Hydrolase_4"/>
</dbReference>
<protein>
    <submittedName>
        <fullName evidence="2">Phospholipase ytpA</fullName>
        <ecNumber evidence="2">3.1.1.-</ecNumber>
    </submittedName>
</protein>
<dbReference type="KEGG" id="ctak:4412677_00640"/>
<sequence>MKNNFLLLLIFLSGFFFSQEYKPDILGNGFEQKTLNFPNDYEGKVTATIIRKKAESPTHKAVLYIHGFNDYFFQAEMAEKFNEKGFDFYALDLRKYGRSYLPHQTFNNVRNLDEYNAEIDEALKIIAAENHNRILLAGHSTGGLITTRYMKYHTGNPNITGLWVNSPFYDFNMGFLAKKIGVPIISGLGKYYPDTKIGGGFSTFYGESLHKDFKGEWNYDLKLKPNANGKVNFGFIRAIHRAQKDIRNAELKVPVLVMHSEKSGYPKVWNEEVTSTDIILNVKDIHKNAENFKGNVTIIPVKGGIHDLVLSKKPVREKVYDELFSWLQKIDF</sequence>
<dbReference type="RefSeq" id="WP_095074186.1">
    <property type="nucleotide sequence ID" value="NZ_LT906465.1"/>
</dbReference>
<accession>A0A239WSW1</accession>
<dbReference type="SUPFAM" id="SSF53474">
    <property type="entry name" value="alpha/beta-Hydrolases"/>
    <property type="match status" value="1"/>
</dbReference>
<dbReference type="PANTHER" id="PTHR11614">
    <property type="entry name" value="PHOSPHOLIPASE-RELATED"/>
    <property type="match status" value="1"/>
</dbReference>
<dbReference type="InterPro" id="IPR029058">
    <property type="entry name" value="AB_hydrolase_fold"/>
</dbReference>
<dbReference type="EC" id="3.1.1.-" evidence="2"/>
<name>A0A239WSW1_9FLAO</name>
<organism evidence="2 3">
    <name type="scientific">Chryseobacterium taklimakanense</name>
    <dbReference type="NCBI Taxonomy" id="536441"/>
    <lineage>
        <taxon>Bacteria</taxon>
        <taxon>Pseudomonadati</taxon>
        <taxon>Bacteroidota</taxon>
        <taxon>Flavobacteriia</taxon>
        <taxon>Flavobacteriales</taxon>
        <taxon>Weeksellaceae</taxon>
        <taxon>Chryseobacterium group</taxon>
        <taxon>Chryseobacterium</taxon>
    </lineage>
</organism>
<evidence type="ECO:0000259" key="1">
    <source>
        <dbReference type="Pfam" id="PF12146"/>
    </source>
</evidence>
<proteinExistence type="predicted"/>
<feature type="domain" description="Serine aminopeptidase S33" evidence="1">
    <location>
        <begin position="58"/>
        <end position="262"/>
    </location>
</feature>
<dbReference type="Gene3D" id="3.40.50.1820">
    <property type="entry name" value="alpha/beta hydrolase"/>
    <property type="match status" value="1"/>
</dbReference>
<dbReference type="GO" id="GO:0016787">
    <property type="term" value="F:hydrolase activity"/>
    <property type="evidence" value="ECO:0007669"/>
    <property type="project" value="UniProtKB-KW"/>
</dbReference>
<evidence type="ECO:0000313" key="3">
    <source>
        <dbReference type="Proteomes" id="UP000215196"/>
    </source>
</evidence>
<dbReference type="EMBL" id="LT906465">
    <property type="protein sequence ID" value="SNV37220.1"/>
    <property type="molecule type" value="Genomic_DNA"/>
</dbReference>
<keyword evidence="3" id="KW-1185">Reference proteome</keyword>